<evidence type="ECO:0000313" key="1">
    <source>
        <dbReference type="EMBL" id="GLQ00628.1"/>
    </source>
</evidence>
<dbReference type="SUPFAM" id="SSF143100">
    <property type="entry name" value="TTHA1013/TTHA0281-like"/>
    <property type="match status" value="1"/>
</dbReference>
<name>A0ABQ5TYA5_9GAMM</name>
<comment type="caution">
    <text evidence="1">The sequence shown here is derived from an EMBL/GenBank/DDBJ whole genome shotgun (WGS) entry which is preliminary data.</text>
</comment>
<gene>
    <name evidence="1" type="ORF">GCM10007891_24810</name>
</gene>
<dbReference type="Pfam" id="PF05534">
    <property type="entry name" value="HicB"/>
    <property type="match status" value="1"/>
</dbReference>
<sequence length="108" mass="12377">MKYKGYEAVIRYSDEDETFIGEVVNTRDILVFDGNDIAEITDSFHAIVDEYLQDCEDEGKTPEKPFSGQFVMRVKPELHRELFIKAKESGKSLNAFVSEQLDRIAHTA</sequence>
<dbReference type="Proteomes" id="UP001161423">
    <property type="component" value="Unassembled WGS sequence"/>
</dbReference>
<organism evidence="1 2">
    <name type="scientific">Methylophaga thalassica</name>
    <dbReference type="NCBI Taxonomy" id="40223"/>
    <lineage>
        <taxon>Bacteria</taxon>
        <taxon>Pseudomonadati</taxon>
        <taxon>Pseudomonadota</taxon>
        <taxon>Gammaproteobacteria</taxon>
        <taxon>Thiotrichales</taxon>
        <taxon>Piscirickettsiaceae</taxon>
        <taxon>Methylophaga</taxon>
    </lineage>
</organism>
<accession>A0ABQ5TYA5</accession>
<reference evidence="1" key="1">
    <citation type="journal article" date="2014" name="Int. J. Syst. Evol. Microbiol.">
        <title>Complete genome of a new Firmicutes species belonging to the dominant human colonic microbiota ('Ruminococcus bicirculans') reveals two chromosomes and a selective capacity to utilize plant glucans.</title>
        <authorList>
            <consortium name="NISC Comparative Sequencing Program"/>
            <person name="Wegmann U."/>
            <person name="Louis P."/>
            <person name="Goesmann A."/>
            <person name="Henrissat B."/>
            <person name="Duncan S.H."/>
            <person name="Flint H.J."/>
        </authorList>
    </citation>
    <scope>NUCLEOTIDE SEQUENCE</scope>
    <source>
        <strain evidence="1">NBRC 102424</strain>
    </source>
</reference>
<dbReference type="EMBL" id="BSND01000012">
    <property type="protein sequence ID" value="GLQ00628.1"/>
    <property type="molecule type" value="Genomic_DNA"/>
</dbReference>
<proteinExistence type="predicted"/>
<dbReference type="InterPro" id="IPR010985">
    <property type="entry name" value="Ribbon_hlx_hlx"/>
</dbReference>
<dbReference type="InterPro" id="IPR008651">
    <property type="entry name" value="Uncharacterised_HicB"/>
</dbReference>
<evidence type="ECO:0000313" key="2">
    <source>
        <dbReference type="Proteomes" id="UP001161423"/>
    </source>
</evidence>
<dbReference type="SUPFAM" id="SSF47598">
    <property type="entry name" value="Ribbon-helix-helix"/>
    <property type="match status" value="1"/>
</dbReference>
<protein>
    <submittedName>
        <fullName evidence="1">Antitoxin HicB</fullName>
    </submittedName>
</protein>
<dbReference type="RefSeq" id="WP_284723535.1">
    <property type="nucleotide sequence ID" value="NZ_BSND01000012.1"/>
</dbReference>
<keyword evidence="2" id="KW-1185">Reference proteome</keyword>
<reference evidence="1" key="2">
    <citation type="submission" date="2023-01" db="EMBL/GenBank/DDBJ databases">
        <title>Draft genome sequence of Methylophaga thalassica strain NBRC 102424.</title>
        <authorList>
            <person name="Sun Q."/>
            <person name="Mori K."/>
        </authorList>
    </citation>
    <scope>NUCLEOTIDE SEQUENCE</scope>
    <source>
        <strain evidence="1">NBRC 102424</strain>
    </source>
</reference>
<dbReference type="InterPro" id="IPR035069">
    <property type="entry name" value="TTHA1013/TTHA0281-like"/>
</dbReference>